<sequence>MADMPPSAPAMELRLKRKSPMTVTQDPETTKGKGKAAVIHMTGVRKRKAPTDKATKAGNEGEGELATNQVATSKRKRARTSEKDASDDSPATGGKRKVHTLSPTTPSIYPLTPKQAAQDITKSMPIPYTYEDCTEADKMLLDQRDAGVDWAEIRTAWVKITKQGKLGPSTLPNRYARLKVNFVVIKEDDNGRLVAAKQAVEKELEGKKWGLIAKRVVKLGGEEYDGEALRQRYKKLMSEHGAVPPADVDASDFRE</sequence>
<dbReference type="Proteomes" id="UP001274830">
    <property type="component" value="Unassembled WGS sequence"/>
</dbReference>
<evidence type="ECO:0000256" key="1">
    <source>
        <dbReference type="SAM" id="MobiDB-lite"/>
    </source>
</evidence>
<protein>
    <submittedName>
        <fullName evidence="2">Uncharacterized protein</fullName>
    </submittedName>
</protein>
<evidence type="ECO:0000313" key="3">
    <source>
        <dbReference type="Proteomes" id="UP001274830"/>
    </source>
</evidence>
<gene>
    <name evidence="2" type="ORF">LTR78_010360</name>
</gene>
<accession>A0AAE0WGX9</accession>
<dbReference type="AlphaFoldDB" id="A0AAE0WGX9"/>
<dbReference type="EMBL" id="JAUTXT010000072">
    <property type="protein sequence ID" value="KAK3669787.1"/>
    <property type="molecule type" value="Genomic_DNA"/>
</dbReference>
<organism evidence="2 3">
    <name type="scientific">Recurvomyces mirabilis</name>
    <dbReference type="NCBI Taxonomy" id="574656"/>
    <lineage>
        <taxon>Eukaryota</taxon>
        <taxon>Fungi</taxon>
        <taxon>Dikarya</taxon>
        <taxon>Ascomycota</taxon>
        <taxon>Pezizomycotina</taxon>
        <taxon>Dothideomycetes</taxon>
        <taxon>Dothideomycetidae</taxon>
        <taxon>Mycosphaerellales</taxon>
        <taxon>Teratosphaeriaceae</taxon>
        <taxon>Recurvomyces</taxon>
    </lineage>
</organism>
<reference evidence="2" key="1">
    <citation type="submission" date="2023-07" db="EMBL/GenBank/DDBJ databases">
        <title>Black Yeasts Isolated from many extreme environments.</title>
        <authorList>
            <person name="Coleine C."/>
            <person name="Stajich J.E."/>
            <person name="Selbmann L."/>
        </authorList>
    </citation>
    <scope>NUCLEOTIDE SEQUENCE</scope>
    <source>
        <strain evidence="2">CCFEE 5485</strain>
    </source>
</reference>
<name>A0AAE0WGX9_9PEZI</name>
<evidence type="ECO:0000313" key="2">
    <source>
        <dbReference type="EMBL" id="KAK3669787.1"/>
    </source>
</evidence>
<feature type="region of interest" description="Disordered" evidence="1">
    <location>
        <begin position="1"/>
        <end position="113"/>
    </location>
</feature>
<keyword evidence="3" id="KW-1185">Reference proteome</keyword>
<comment type="caution">
    <text evidence="2">The sequence shown here is derived from an EMBL/GenBank/DDBJ whole genome shotgun (WGS) entry which is preliminary data.</text>
</comment>
<proteinExistence type="predicted"/>